<keyword evidence="2" id="KW-1185">Reference proteome</keyword>
<dbReference type="STRING" id="351659.SAMN05421784_1125"/>
<reference evidence="2" key="1">
    <citation type="submission" date="2016-10" db="EMBL/GenBank/DDBJ databases">
        <authorList>
            <person name="Varghese N."/>
            <person name="Submissions S."/>
        </authorList>
    </citation>
    <scope>NUCLEOTIDE SEQUENCE [LARGE SCALE GENOMIC DNA]</scope>
    <source>
        <strain evidence="2">DSM 18168</strain>
    </source>
</reference>
<protein>
    <recommendedName>
        <fullName evidence="3">Transposase</fullName>
    </recommendedName>
</protein>
<organism evidence="1 2">
    <name type="scientific">Xenorhabdus koppenhoeferi</name>
    <dbReference type="NCBI Taxonomy" id="351659"/>
    <lineage>
        <taxon>Bacteria</taxon>
        <taxon>Pseudomonadati</taxon>
        <taxon>Pseudomonadota</taxon>
        <taxon>Gammaproteobacteria</taxon>
        <taxon>Enterobacterales</taxon>
        <taxon>Morganellaceae</taxon>
        <taxon>Xenorhabdus</taxon>
    </lineage>
</organism>
<evidence type="ECO:0000313" key="2">
    <source>
        <dbReference type="Proteomes" id="UP000242496"/>
    </source>
</evidence>
<gene>
    <name evidence="1" type="ORF">SAMN05421784_1125</name>
</gene>
<evidence type="ECO:0008006" key="3">
    <source>
        <dbReference type="Google" id="ProtNLM"/>
    </source>
</evidence>
<proteinExistence type="predicted"/>
<dbReference type="EMBL" id="FPBJ01000012">
    <property type="protein sequence ID" value="SFU56805.1"/>
    <property type="molecule type" value="Genomic_DNA"/>
</dbReference>
<evidence type="ECO:0000313" key="1">
    <source>
        <dbReference type="EMBL" id="SFU56805.1"/>
    </source>
</evidence>
<dbReference type="AlphaFoldDB" id="A0A1I7H7Y0"/>
<dbReference type="Proteomes" id="UP000242496">
    <property type="component" value="Unassembled WGS sequence"/>
</dbReference>
<accession>A0A1I7H7Y0</accession>
<sequence length="50" mass="5702">MVDFHTSEIVDKQKKQDALLTFFANREPCLIGMEVCSGSQNWARELETKG</sequence>
<name>A0A1I7H7Y0_9GAMM</name>